<sequence>MSCQIRIEDRPRFQETRENRKRHCTKKIKDMLGLNLAPGQENRSILMSFSPVPIGECYHDLSDSNLMFSSCFSRLSSCQLSWLQVILPRLWQFGRPPFFFPPHPSCSCPPSGLECFCGRKVVEAAAIFMRFQTKQKMGQEEKA</sequence>
<accession>A0AAV4SKF8</accession>
<name>A0AAV4SKF8_CAEEX</name>
<dbReference type="Proteomes" id="UP001054945">
    <property type="component" value="Unassembled WGS sequence"/>
</dbReference>
<gene>
    <name evidence="1" type="ORF">CEXT_439741</name>
</gene>
<evidence type="ECO:0000313" key="2">
    <source>
        <dbReference type="Proteomes" id="UP001054945"/>
    </source>
</evidence>
<protein>
    <submittedName>
        <fullName evidence="1">Uncharacterized protein</fullName>
    </submittedName>
</protein>
<organism evidence="1 2">
    <name type="scientific">Caerostris extrusa</name>
    <name type="common">Bark spider</name>
    <name type="synonym">Caerostris bankana</name>
    <dbReference type="NCBI Taxonomy" id="172846"/>
    <lineage>
        <taxon>Eukaryota</taxon>
        <taxon>Metazoa</taxon>
        <taxon>Ecdysozoa</taxon>
        <taxon>Arthropoda</taxon>
        <taxon>Chelicerata</taxon>
        <taxon>Arachnida</taxon>
        <taxon>Araneae</taxon>
        <taxon>Araneomorphae</taxon>
        <taxon>Entelegynae</taxon>
        <taxon>Araneoidea</taxon>
        <taxon>Araneidae</taxon>
        <taxon>Caerostris</taxon>
    </lineage>
</organism>
<comment type="caution">
    <text evidence="1">The sequence shown here is derived from an EMBL/GenBank/DDBJ whole genome shotgun (WGS) entry which is preliminary data.</text>
</comment>
<dbReference type="AlphaFoldDB" id="A0AAV4SKF8"/>
<reference evidence="1 2" key="1">
    <citation type="submission" date="2021-06" db="EMBL/GenBank/DDBJ databases">
        <title>Caerostris extrusa draft genome.</title>
        <authorList>
            <person name="Kono N."/>
            <person name="Arakawa K."/>
        </authorList>
    </citation>
    <scope>NUCLEOTIDE SEQUENCE [LARGE SCALE GENOMIC DNA]</scope>
</reference>
<dbReference type="EMBL" id="BPLR01009540">
    <property type="protein sequence ID" value="GIY32762.1"/>
    <property type="molecule type" value="Genomic_DNA"/>
</dbReference>
<evidence type="ECO:0000313" key="1">
    <source>
        <dbReference type="EMBL" id="GIY32762.1"/>
    </source>
</evidence>
<keyword evidence="2" id="KW-1185">Reference proteome</keyword>
<proteinExistence type="predicted"/>